<dbReference type="EMBL" id="JAWCUA010000007">
    <property type="protein sequence ID" value="MDU0113422.1"/>
    <property type="molecule type" value="Genomic_DNA"/>
</dbReference>
<evidence type="ECO:0000313" key="6">
    <source>
        <dbReference type="EMBL" id="MDU0113422.1"/>
    </source>
</evidence>
<dbReference type="PANTHER" id="PTHR10695">
    <property type="entry name" value="DEPHOSPHO-COA KINASE-RELATED"/>
    <property type="match status" value="1"/>
</dbReference>
<sequence>MNDKLVIGVTGGIGSGKSALTREFEKLNVIVVDADVVAREVVAVNSPVLTQVAQQFGADILLSTGELNRAKLREIVFSDEHKKQTLNAIMHPAIRNEMINQLHNAQSPYVILSAALIFENQLDKLTDKVVVVDVPETLQLERASSRDSVEQQQIQAIMASQWTRQRRNEQADYIVPNDGAIALLAEQAKNLNTKFLQLAADKLINVAN</sequence>
<keyword evidence="2 4" id="KW-0067">ATP-binding</keyword>
<proteinExistence type="inferred from homology"/>
<protein>
    <recommendedName>
        <fullName evidence="4 5">Dephospho-CoA kinase</fullName>
        <ecNumber evidence="4 5">2.7.1.24</ecNumber>
    </recommendedName>
    <alternativeName>
        <fullName evidence="4">Dephosphocoenzyme A kinase</fullName>
    </alternativeName>
</protein>
<comment type="pathway">
    <text evidence="4">Cofactor biosynthesis; coenzyme A biosynthesis; CoA from (R)-pantothenate: step 5/5.</text>
</comment>
<evidence type="ECO:0000256" key="3">
    <source>
        <dbReference type="ARBA" id="ARBA00022993"/>
    </source>
</evidence>
<keyword evidence="4" id="KW-0963">Cytoplasm</keyword>
<evidence type="ECO:0000256" key="5">
    <source>
        <dbReference type="NCBIfam" id="TIGR00152"/>
    </source>
</evidence>
<dbReference type="Pfam" id="PF01121">
    <property type="entry name" value="CoaE"/>
    <property type="match status" value="1"/>
</dbReference>
<keyword evidence="4 6" id="KW-0808">Transferase</keyword>
<keyword evidence="3 4" id="KW-0173">Coenzyme A biosynthesis</keyword>
<evidence type="ECO:0000256" key="1">
    <source>
        <dbReference type="ARBA" id="ARBA00022741"/>
    </source>
</evidence>
<reference evidence="6 7" key="1">
    <citation type="submission" date="2023-10" db="EMBL/GenBank/DDBJ databases">
        <title>Psychrosphaera aquimaarina strain SW33 isolated from seawater.</title>
        <authorList>
            <person name="Bayburt H."/>
            <person name="Kim J.M."/>
            <person name="Choi B.J."/>
            <person name="Jeon C.O."/>
        </authorList>
    </citation>
    <scope>NUCLEOTIDE SEQUENCE [LARGE SCALE GENOMIC DNA]</scope>
    <source>
        <strain evidence="6 7">KCTC 52743</strain>
    </source>
</reference>
<dbReference type="RefSeq" id="WP_216056701.1">
    <property type="nucleotide sequence ID" value="NZ_JAWCUA010000007.1"/>
</dbReference>
<dbReference type="PANTHER" id="PTHR10695:SF46">
    <property type="entry name" value="BIFUNCTIONAL COENZYME A SYNTHASE-RELATED"/>
    <property type="match status" value="1"/>
</dbReference>
<evidence type="ECO:0000256" key="4">
    <source>
        <dbReference type="HAMAP-Rule" id="MF_00376"/>
    </source>
</evidence>
<dbReference type="InterPro" id="IPR001977">
    <property type="entry name" value="Depp_CoAkinase"/>
</dbReference>
<comment type="caution">
    <text evidence="6">The sequence shown here is derived from an EMBL/GenBank/DDBJ whole genome shotgun (WGS) entry which is preliminary data.</text>
</comment>
<dbReference type="EC" id="2.7.1.24" evidence="4 5"/>
<keyword evidence="4 6" id="KW-0418">Kinase</keyword>
<dbReference type="NCBIfam" id="TIGR00152">
    <property type="entry name" value="dephospho-CoA kinase"/>
    <property type="match status" value="1"/>
</dbReference>
<accession>A0ABU3R168</accession>
<comment type="subcellular location">
    <subcellularLocation>
        <location evidence="4">Cytoplasm</location>
    </subcellularLocation>
</comment>
<dbReference type="Proteomes" id="UP001257914">
    <property type="component" value="Unassembled WGS sequence"/>
</dbReference>
<dbReference type="PROSITE" id="PS51219">
    <property type="entry name" value="DPCK"/>
    <property type="match status" value="1"/>
</dbReference>
<comment type="function">
    <text evidence="4">Catalyzes the phosphorylation of the 3'-hydroxyl group of dephosphocoenzyme A to form coenzyme A.</text>
</comment>
<dbReference type="CDD" id="cd02022">
    <property type="entry name" value="DPCK"/>
    <property type="match status" value="1"/>
</dbReference>
<comment type="similarity">
    <text evidence="4">Belongs to the CoaE family.</text>
</comment>
<feature type="binding site" evidence="4">
    <location>
        <begin position="14"/>
        <end position="19"/>
    </location>
    <ligand>
        <name>ATP</name>
        <dbReference type="ChEBI" id="CHEBI:30616"/>
    </ligand>
</feature>
<evidence type="ECO:0000256" key="2">
    <source>
        <dbReference type="ARBA" id="ARBA00022840"/>
    </source>
</evidence>
<gene>
    <name evidence="4 6" type="primary">coaE</name>
    <name evidence="6" type="ORF">RT723_10520</name>
</gene>
<name>A0ABU3R168_9GAMM</name>
<keyword evidence="7" id="KW-1185">Reference proteome</keyword>
<comment type="catalytic activity">
    <reaction evidence="4">
        <text>3'-dephospho-CoA + ATP = ADP + CoA + H(+)</text>
        <dbReference type="Rhea" id="RHEA:18245"/>
        <dbReference type="ChEBI" id="CHEBI:15378"/>
        <dbReference type="ChEBI" id="CHEBI:30616"/>
        <dbReference type="ChEBI" id="CHEBI:57287"/>
        <dbReference type="ChEBI" id="CHEBI:57328"/>
        <dbReference type="ChEBI" id="CHEBI:456216"/>
        <dbReference type="EC" id="2.7.1.24"/>
    </reaction>
</comment>
<organism evidence="6 7">
    <name type="scientific">Psychrosphaera aquimarina</name>
    <dbReference type="NCBI Taxonomy" id="2044854"/>
    <lineage>
        <taxon>Bacteria</taxon>
        <taxon>Pseudomonadati</taxon>
        <taxon>Pseudomonadota</taxon>
        <taxon>Gammaproteobacteria</taxon>
        <taxon>Alteromonadales</taxon>
        <taxon>Pseudoalteromonadaceae</taxon>
        <taxon>Psychrosphaera</taxon>
    </lineage>
</organism>
<keyword evidence="1 4" id="KW-0547">Nucleotide-binding</keyword>
<dbReference type="HAMAP" id="MF_00376">
    <property type="entry name" value="Dephospho_CoA_kinase"/>
    <property type="match status" value="1"/>
</dbReference>
<dbReference type="GO" id="GO:0004140">
    <property type="term" value="F:dephospho-CoA kinase activity"/>
    <property type="evidence" value="ECO:0007669"/>
    <property type="project" value="UniProtKB-EC"/>
</dbReference>
<evidence type="ECO:0000313" key="7">
    <source>
        <dbReference type="Proteomes" id="UP001257914"/>
    </source>
</evidence>